<evidence type="ECO:0000313" key="2">
    <source>
        <dbReference type="Proteomes" id="UP000823775"/>
    </source>
</evidence>
<comment type="caution">
    <text evidence="1">The sequence shown here is derived from an EMBL/GenBank/DDBJ whole genome shotgun (WGS) entry which is preliminary data.</text>
</comment>
<protein>
    <submittedName>
        <fullName evidence="1">Uncharacterized protein</fullName>
    </submittedName>
</protein>
<name>A0ABS8TA54_DATST</name>
<gene>
    <name evidence="1" type="ORF">HAX54_005503</name>
</gene>
<evidence type="ECO:0000313" key="1">
    <source>
        <dbReference type="EMBL" id="MCD7467854.1"/>
    </source>
</evidence>
<sequence length="131" mass="14399">MSLLMSSEAHRNALARVLNGVSIPEGTTSETLVAATRVNSGSQEYFFHDDELPLQVKLGMESHRDVVHGEPSHLVYSSTTSPIIEELDRAAFHAIEIIQAPGREKKESGEGRYQKQQNGSLVNVKVCINPD</sequence>
<accession>A0ABS8TA54</accession>
<dbReference type="Proteomes" id="UP000823775">
    <property type="component" value="Unassembled WGS sequence"/>
</dbReference>
<organism evidence="1 2">
    <name type="scientific">Datura stramonium</name>
    <name type="common">Jimsonweed</name>
    <name type="synonym">Common thornapple</name>
    <dbReference type="NCBI Taxonomy" id="4076"/>
    <lineage>
        <taxon>Eukaryota</taxon>
        <taxon>Viridiplantae</taxon>
        <taxon>Streptophyta</taxon>
        <taxon>Embryophyta</taxon>
        <taxon>Tracheophyta</taxon>
        <taxon>Spermatophyta</taxon>
        <taxon>Magnoliopsida</taxon>
        <taxon>eudicotyledons</taxon>
        <taxon>Gunneridae</taxon>
        <taxon>Pentapetalae</taxon>
        <taxon>asterids</taxon>
        <taxon>lamiids</taxon>
        <taxon>Solanales</taxon>
        <taxon>Solanaceae</taxon>
        <taxon>Solanoideae</taxon>
        <taxon>Datureae</taxon>
        <taxon>Datura</taxon>
    </lineage>
</organism>
<reference evidence="1 2" key="1">
    <citation type="journal article" date="2021" name="BMC Genomics">
        <title>Datura genome reveals duplications of psychoactive alkaloid biosynthetic genes and high mutation rate following tissue culture.</title>
        <authorList>
            <person name="Rajewski A."/>
            <person name="Carter-House D."/>
            <person name="Stajich J."/>
            <person name="Litt A."/>
        </authorList>
    </citation>
    <scope>NUCLEOTIDE SEQUENCE [LARGE SCALE GENOMIC DNA]</scope>
    <source>
        <strain evidence="1">AR-01</strain>
    </source>
</reference>
<keyword evidence="2" id="KW-1185">Reference proteome</keyword>
<dbReference type="EMBL" id="JACEIK010001276">
    <property type="protein sequence ID" value="MCD7467854.1"/>
    <property type="molecule type" value="Genomic_DNA"/>
</dbReference>
<proteinExistence type="predicted"/>